<sequence>MRRDLTVETDLPYPIADVWAALTDPEALSEWVMPVEGFEPVPGRRFRFKAKPMPGWDGVINCEVLEIDPPKRMVIRWQGSRMRSPTTLTWTLAETAGGTRFRIDHQGFSGPAAVVSALMHKGGWRRMAANRLPARLSAGTT</sequence>
<dbReference type="InterPro" id="IPR023393">
    <property type="entry name" value="START-like_dom_sf"/>
</dbReference>
<dbReference type="InterPro" id="IPR013538">
    <property type="entry name" value="ASHA1/2-like_C"/>
</dbReference>
<accession>A0A8J3Z8H3</accession>
<dbReference type="SUPFAM" id="SSF55961">
    <property type="entry name" value="Bet v1-like"/>
    <property type="match status" value="1"/>
</dbReference>
<organism evidence="3 4">
    <name type="scientific">Virgisporangium aurantiacum</name>
    <dbReference type="NCBI Taxonomy" id="175570"/>
    <lineage>
        <taxon>Bacteria</taxon>
        <taxon>Bacillati</taxon>
        <taxon>Actinomycetota</taxon>
        <taxon>Actinomycetes</taxon>
        <taxon>Micromonosporales</taxon>
        <taxon>Micromonosporaceae</taxon>
        <taxon>Virgisporangium</taxon>
    </lineage>
</organism>
<comment type="similarity">
    <text evidence="1">Belongs to the AHA1 family.</text>
</comment>
<protein>
    <submittedName>
        <fullName evidence="3">ATPase</fullName>
    </submittedName>
</protein>
<gene>
    <name evidence="3" type="ORF">Vau01_065130</name>
</gene>
<comment type="caution">
    <text evidence="3">The sequence shown here is derived from an EMBL/GenBank/DDBJ whole genome shotgun (WGS) entry which is preliminary data.</text>
</comment>
<name>A0A8J3Z8H3_9ACTN</name>
<dbReference type="EMBL" id="BOPG01000044">
    <property type="protein sequence ID" value="GIJ58997.1"/>
    <property type="molecule type" value="Genomic_DNA"/>
</dbReference>
<evidence type="ECO:0000259" key="2">
    <source>
        <dbReference type="Pfam" id="PF08327"/>
    </source>
</evidence>
<feature type="domain" description="Activator of Hsp90 ATPase homologue 1/2-like C-terminal" evidence="2">
    <location>
        <begin position="13"/>
        <end position="134"/>
    </location>
</feature>
<dbReference type="Gene3D" id="3.30.530.20">
    <property type="match status" value="1"/>
</dbReference>
<dbReference type="CDD" id="cd07814">
    <property type="entry name" value="SRPBCC_CalC_Aha1-like"/>
    <property type="match status" value="1"/>
</dbReference>
<evidence type="ECO:0000313" key="4">
    <source>
        <dbReference type="Proteomes" id="UP000612585"/>
    </source>
</evidence>
<dbReference type="Pfam" id="PF08327">
    <property type="entry name" value="AHSA1"/>
    <property type="match status" value="1"/>
</dbReference>
<dbReference type="RefSeq" id="WP_204000577.1">
    <property type="nucleotide sequence ID" value="NZ_BOPG01000044.1"/>
</dbReference>
<evidence type="ECO:0000313" key="3">
    <source>
        <dbReference type="EMBL" id="GIJ58997.1"/>
    </source>
</evidence>
<proteinExistence type="inferred from homology"/>
<dbReference type="AlphaFoldDB" id="A0A8J3Z8H3"/>
<dbReference type="Proteomes" id="UP000612585">
    <property type="component" value="Unassembled WGS sequence"/>
</dbReference>
<reference evidence="3" key="1">
    <citation type="submission" date="2021-01" db="EMBL/GenBank/DDBJ databases">
        <title>Whole genome shotgun sequence of Virgisporangium aurantiacum NBRC 16421.</title>
        <authorList>
            <person name="Komaki H."/>
            <person name="Tamura T."/>
        </authorList>
    </citation>
    <scope>NUCLEOTIDE SEQUENCE</scope>
    <source>
        <strain evidence="3">NBRC 16421</strain>
    </source>
</reference>
<evidence type="ECO:0000256" key="1">
    <source>
        <dbReference type="ARBA" id="ARBA00006817"/>
    </source>
</evidence>
<keyword evidence="4" id="KW-1185">Reference proteome</keyword>